<feature type="compositionally biased region" description="Basic and acidic residues" evidence="1">
    <location>
        <begin position="69"/>
        <end position="82"/>
    </location>
</feature>
<gene>
    <name evidence="2" type="ORF">FB45DRAFT_64858</name>
</gene>
<dbReference type="AlphaFoldDB" id="A0AAD7AYB7"/>
<reference evidence="2" key="1">
    <citation type="submission" date="2023-03" db="EMBL/GenBank/DDBJ databases">
        <title>Massive genome expansion in bonnet fungi (Mycena s.s.) driven by repeated elements and novel gene families across ecological guilds.</title>
        <authorList>
            <consortium name="Lawrence Berkeley National Laboratory"/>
            <person name="Harder C.B."/>
            <person name="Miyauchi S."/>
            <person name="Viragh M."/>
            <person name="Kuo A."/>
            <person name="Thoen E."/>
            <person name="Andreopoulos B."/>
            <person name="Lu D."/>
            <person name="Skrede I."/>
            <person name="Drula E."/>
            <person name="Henrissat B."/>
            <person name="Morin E."/>
            <person name="Kohler A."/>
            <person name="Barry K."/>
            <person name="LaButti K."/>
            <person name="Morin E."/>
            <person name="Salamov A."/>
            <person name="Lipzen A."/>
            <person name="Mereny Z."/>
            <person name="Hegedus B."/>
            <person name="Baldrian P."/>
            <person name="Stursova M."/>
            <person name="Weitz H."/>
            <person name="Taylor A."/>
            <person name="Grigoriev I.V."/>
            <person name="Nagy L.G."/>
            <person name="Martin F."/>
            <person name="Kauserud H."/>
        </authorList>
    </citation>
    <scope>NUCLEOTIDE SEQUENCE</scope>
    <source>
        <strain evidence="2">9284</strain>
    </source>
</reference>
<keyword evidence="3" id="KW-1185">Reference proteome</keyword>
<feature type="region of interest" description="Disordered" evidence="1">
    <location>
        <begin position="69"/>
        <end position="130"/>
    </location>
</feature>
<dbReference type="EMBL" id="JARKIF010000116">
    <property type="protein sequence ID" value="KAJ7604077.1"/>
    <property type="molecule type" value="Genomic_DNA"/>
</dbReference>
<organism evidence="2 3">
    <name type="scientific">Roridomyces roridus</name>
    <dbReference type="NCBI Taxonomy" id="1738132"/>
    <lineage>
        <taxon>Eukaryota</taxon>
        <taxon>Fungi</taxon>
        <taxon>Dikarya</taxon>
        <taxon>Basidiomycota</taxon>
        <taxon>Agaricomycotina</taxon>
        <taxon>Agaricomycetes</taxon>
        <taxon>Agaricomycetidae</taxon>
        <taxon>Agaricales</taxon>
        <taxon>Marasmiineae</taxon>
        <taxon>Mycenaceae</taxon>
        <taxon>Roridomyces</taxon>
    </lineage>
</organism>
<name>A0AAD7AYB7_9AGAR</name>
<proteinExistence type="predicted"/>
<comment type="caution">
    <text evidence="2">The sequence shown here is derived from an EMBL/GenBank/DDBJ whole genome shotgun (WGS) entry which is preliminary data.</text>
</comment>
<feature type="region of interest" description="Disordered" evidence="1">
    <location>
        <begin position="32"/>
        <end position="53"/>
    </location>
</feature>
<accession>A0AAD7AYB7</accession>
<feature type="compositionally biased region" description="Basic and acidic residues" evidence="1">
    <location>
        <begin position="108"/>
        <end position="126"/>
    </location>
</feature>
<evidence type="ECO:0000256" key="1">
    <source>
        <dbReference type="SAM" id="MobiDB-lite"/>
    </source>
</evidence>
<sequence>MTARGSAQRLLCCYRLWQPGRGPCAHSAILLNSTSSSPTPTLPNDSDEEKDDVKLCNCSQSCGRALTERTRRQHYSKGDPLGRRPSVTIPRRGRSKRVTGTTAGSSDDVDKLNAHDNSGDDARTSDDNGYSVDAMAVDLDPRSPSPFLEDVGMDVDDEDLLLSDVELLDLGEEDEWLQFDPGQEVEEIQTREEMERELEEMLTPAEEAALWETRQGNDILTERDCDNLRAFQLKMICSMPMLVFAQMILRLPPETRD</sequence>
<feature type="compositionally biased region" description="Low complexity" evidence="1">
    <location>
        <begin position="32"/>
        <end position="44"/>
    </location>
</feature>
<dbReference type="Proteomes" id="UP001221142">
    <property type="component" value="Unassembled WGS sequence"/>
</dbReference>
<protein>
    <submittedName>
        <fullName evidence="2">Uncharacterized protein</fullName>
    </submittedName>
</protein>
<evidence type="ECO:0000313" key="3">
    <source>
        <dbReference type="Proteomes" id="UP001221142"/>
    </source>
</evidence>
<evidence type="ECO:0000313" key="2">
    <source>
        <dbReference type="EMBL" id="KAJ7604077.1"/>
    </source>
</evidence>